<dbReference type="Gene3D" id="3.30.2310.20">
    <property type="entry name" value="RelE-like"/>
    <property type="match status" value="1"/>
</dbReference>
<name>A0ABU9HUJ3_9FLAO</name>
<comment type="caution">
    <text evidence="2">The sequence shown here is derived from an EMBL/GenBank/DDBJ whole genome shotgun (WGS) entry which is preliminary data.</text>
</comment>
<keyword evidence="1" id="KW-1277">Toxin-antitoxin system</keyword>
<organism evidence="2 3">
    <name type="scientific">Flavobacterium arundinis</name>
    <dbReference type="NCBI Taxonomy" id="3139143"/>
    <lineage>
        <taxon>Bacteria</taxon>
        <taxon>Pseudomonadati</taxon>
        <taxon>Bacteroidota</taxon>
        <taxon>Flavobacteriia</taxon>
        <taxon>Flavobacteriales</taxon>
        <taxon>Flavobacteriaceae</taxon>
        <taxon>Flavobacterium</taxon>
    </lineage>
</organism>
<protein>
    <submittedName>
        <fullName evidence="2">Type II toxin-antitoxin system RelE/ParE family toxin</fullName>
    </submittedName>
</protein>
<keyword evidence="3" id="KW-1185">Reference proteome</keyword>
<proteinExistence type="predicted"/>
<dbReference type="InterPro" id="IPR007712">
    <property type="entry name" value="RelE/ParE_toxin"/>
</dbReference>
<dbReference type="Pfam" id="PF05016">
    <property type="entry name" value="ParE_toxin"/>
    <property type="match status" value="1"/>
</dbReference>
<dbReference type="InterPro" id="IPR035093">
    <property type="entry name" value="RelE/ParE_toxin_dom_sf"/>
</dbReference>
<accession>A0ABU9HUJ3</accession>
<reference evidence="2 3" key="1">
    <citation type="submission" date="2024-04" db="EMBL/GenBank/DDBJ databases">
        <title>Flavobacterium sp. DGU11 16S ribosomal RNA gene Genome sequencing and assembly.</title>
        <authorList>
            <person name="Park S."/>
        </authorList>
    </citation>
    <scope>NUCLEOTIDE SEQUENCE [LARGE SCALE GENOMIC DNA]</scope>
    <source>
        <strain evidence="2 3">DGU11</strain>
    </source>
</reference>
<gene>
    <name evidence="2" type="ORF">AAEO56_05315</name>
</gene>
<dbReference type="EMBL" id="JBBYHR010000002">
    <property type="protein sequence ID" value="MEL1243671.1"/>
    <property type="molecule type" value="Genomic_DNA"/>
</dbReference>
<dbReference type="RefSeq" id="WP_341695984.1">
    <property type="nucleotide sequence ID" value="NZ_JBBYHR010000002.1"/>
</dbReference>
<evidence type="ECO:0000313" key="3">
    <source>
        <dbReference type="Proteomes" id="UP001464555"/>
    </source>
</evidence>
<evidence type="ECO:0000256" key="1">
    <source>
        <dbReference type="ARBA" id="ARBA00022649"/>
    </source>
</evidence>
<sequence>MKNGYKLFWTELADKELEEAIAYLEENWTDREIKNLFVKLDTTLKILASNPFIFQISDIEEDIRRAVVAKYNSLYYRINDNSIEIISFYNNRKNPNKRNAK</sequence>
<dbReference type="Proteomes" id="UP001464555">
    <property type="component" value="Unassembled WGS sequence"/>
</dbReference>
<evidence type="ECO:0000313" key="2">
    <source>
        <dbReference type="EMBL" id="MEL1243671.1"/>
    </source>
</evidence>